<evidence type="ECO:0000313" key="3">
    <source>
        <dbReference type="EMBL" id="GAA0876610.1"/>
    </source>
</evidence>
<dbReference type="CDD" id="cd02869">
    <property type="entry name" value="PseudoU_synth_RluA_like"/>
    <property type="match status" value="1"/>
</dbReference>
<dbReference type="Proteomes" id="UP001501126">
    <property type="component" value="Unassembled WGS sequence"/>
</dbReference>
<accession>A0ABN1MUF1</accession>
<dbReference type="RefSeq" id="WP_343789805.1">
    <property type="nucleotide sequence ID" value="NZ_BAAAFH010000022.1"/>
</dbReference>
<dbReference type="Pfam" id="PF00849">
    <property type="entry name" value="PseudoU_synth_2"/>
    <property type="match status" value="1"/>
</dbReference>
<keyword evidence="4" id="KW-1185">Reference proteome</keyword>
<dbReference type="EMBL" id="BAAAFH010000022">
    <property type="protein sequence ID" value="GAA0876610.1"/>
    <property type="molecule type" value="Genomic_DNA"/>
</dbReference>
<protein>
    <submittedName>
        <fullName evidence="3">Pseudouridine synthase</fullName>
    </submittedName>
</protein>
<dbReference type="SUPFAM" id="SSF55120">
    <property type="entry name" value="Pseudouridine synthase"/>
    <property type="match status" value="1"/>
</dbReference>
<dbReference type="InterPro" id="IPR006145">
    <property type="entry name" value="PsdUridine_synth_RsuA/RluA"/>
</dbReference>
<organism evidence="3 4">
    <name type="scientific">Wandonia haliotis</name>
    <dbReference type="NCBI Taxonomy" id="574963"/>
    <lineage>
        <taxon>Bacteria</taxon>
        <taxon>Pseudomonadati</taxon>
        <taxon>Bacteroidota</taxon>
        <taxon>Flavobacteriia</taxon>
        <taxon>Flavobacteriales</taxon>
        <taxon>Crocinitomicaceae</taxon>
        <taxon>Wandonia</taxon>
    </lineage>
</organism>
<evidence type="ECO:0000313" key="4">
    <source>
        <dbReference type="Proteomes" id="UP001501126"/>
    </source>
</evidence>
<evidence type="ECO:0000256" key="1">
    <source>
        <dbReference type="SAM" id="Coils"/>
    </source>
</evidence>
<comment type="caution">
    <text evidence="3">The sequence shown here is derived from an EMBL/GenBank/DDBJ whole genome shotgun (WGS) entry which is preliminary data.</text>
</comment>
<dbReference type="InterPro" id="IPR020103">
    <property type="entry name" value="PsdUridine_synth_cat_dom_sf"/>
</dbReference>
<keyword evidence="1" id="KW-0175">Coiled coil</keyword>
<dbReference type="InterPro" id="IPR006224">
    <property type="entry name" value="PsdUridine_synth_RluA-like_CS"/>
</dbReference>
<dbReference type="PANTHER" id="PTHR21600:SF89">
    <property type="entry name" value="RIBOSOMAL LARGE SUBUNIT PSEUDOURIDINE SYNTHASE A"/>
    <property type="match status" value="1"/>
</dbReference>
<proteinExistence type="predicted"/>
<feature type="domain" description="Pseudouridine synthase RsuA/RluA-like" evidence="2">
    <location>
        <begin position="366"/>
        <end position="514"/>
    </location>
</feature>
<reference evidence="3 4" key="1">
    <citation type="journal article" date="2019" name="Int. J. Syst. Evol. Microbiol.">
        <title>The Global Catalogue of Microorganisms (GCM) 10K type strain sequencing project: providing services to taxonomists for standard genome sequencing and annotation.</title>
        <authorList>
            <consortium name="The Broad Institute Genomics Platform"/>
            <consortium name="The Broad Institute Genome Sequencing Center for Infectious Disease"/>
            <person name="Wu L."/>
            <person name="Ma J."/>
        </authorList>
    </citation>
    <scope>NUCLEOTIDE SEQUENCE [LARGE SCALE GENOMIC DNA]</scope>
    <source>
        <strain evidence="3 4">JCM 16083</strain>
    </source>
</reference>
<sequence>MEERDECFHEFRENISGVNVPESFTYPFYYVPHILAQKAAEQLQGYLKELSVKSDHNFGIIPGKEGLVIGKMFGVLVVENQQGKLGFLSAFSGKLANSNTHKGFVPPIFDMLQKDGFFRKEEEVLNALNREIELLETSEYLKKLQGILEQTTQNRDQKLKEIKGELKAAKRQRDQRRKEIKELSEITREEIEEELRQESIRGHYILKDQTLYWKGEIEKSEKKLDDFLQEIEMLKKERRERSSQLQKQLFEQYNFFNGCGETKNVIDIFLPTAAGTPPAGTGECAAPKLLQYAFANRYKPVCMAEFWWGASPKSEVRVHGNYYPACRSKCEPVLGYMLEGVKTDPNPMLENPAEGKELEIIFEDEYLVVINKPHEFLSVPGKTIQDSVLTRLQALYPDATGPLLVHRLDMSTSGILLAAKNERVHKHLQSQFIRRKVEKRYVALLEGEIKEEQGEIELPLRVDLDNRPHQLVCYEFGKHALTRYKVLERKNGVTRIHFFPVTGRTHQLRVHAAHNSGLRAPIVGDDLYGTRSERLCLHAEWIRFVHPVTKDVIEIEVTPDF</sequence>
<dbReference type="InterPro" id="IPR050188">
    <property type="entry name" value="RluA_PseudoU_synthase"/>
</dbReference>
<evidence type="ECO:0000259" key="2">
    <source>
        <dbReference type="Pfam" id="PF00849"/>
    </source>
</evidence>
<name>A0ABN1MUF1_9FLAO</name>
<dbReference type="PANTHER" id="PTHR21600">
    <property type="entry name" value="MITOCHONDRIAL RNA PSEUDOURIDINE SYNTHASE"/>
    <property type="match status" value="1"/>
</dbReference>
<gene>
    <name evidence="3" type="ORF">GCM10009118_30200</name>
</gene>
<feature type="coiled-coil region" evidence="1">
    <location>
        <begin position="118"/>
        <end position="248"/>
    </location>
</feature>
<dbReference type="Gene3D" id="3.30.2350.10">
    <property type="entry name" value="Pseudouridine synthase"/>
    <property type="match status" value="1"/>
</dbReference>
<dbReference type="PROSITE" id="PS01129">
    <property type="entry name" value="PSI_RLU"/>
    <property type="match status" value="1"/>
</dbReference>